<sequence>MSTVISVFVDVNHDEPGDWKAGHGGDQLDTALSAAAVPMQLRFSDTQSV</sequence>
<comment type="caution">
    <text evidence="1">The sequence shown here is derived from an EMBL/GenBank/DDBJ whole genome shotgun (WGS) entry which is preliminary data.</text>
</comment>
<organism evidence="1 2">
    <name type="scientific">Mycolicibacterium chlorophenolicum</name>
    <dbReference type="NCBI Taxonomy" id="37916"/>
    <lineage>
        <taxon>Bacteria</taxon>
        <taxon>Bacillati</taxon>
        <taxon>Actinomycetota</taxon>
        <taxon>Actinomycetes</taxon>
        <taxon>Mycobacteriales</taxon>
        <taxon>Mycobacteriaceae</taxon>
        <taxon>Mycolicibacterium</taxon>
    </lineage>
</organism>
<evidence type="ECO:0000313" key="1">
    <source>
        <dbReference type="EMBL" id="KMO75701.1"/>
    </source>
</evidence>
<keyword evidence="2" id="KW-1185">Reference proteome</keyword>
<protein>
    <submittedName>
        <fullName evidence="1">Uncharacterized protein</fullName>
    </submittedName>
</protein>
<proteinExistence type="predicted"/>
<gene>
    <name evidence="1" type="ORF">MCHLDSM_03199</name>
</gene>
<evidence type="ECO:0000313" key="2">
    <source>
        <dbReference type="Proteomes" id="UP000036513"/>
    </source>
</evidence>
<dbReference type="Proteomes" id="UP000036513">
    <property type="component" value="Unassembled WGS sequence"/>
</dbReference>
<name>A0A0J6YT60_9MYCO</name>
<dbReference type="AlphaFoldDB" id="A0A0J6YT60"/>
<dbReference type="EMBL" id="JYNL01000027">
    <property type="protein sequence ID" value="KMO75701.1"/>
    <property type="molecule type" value="Genomic_DNA"/>
</dbReference>
<accession>A0A0J6YT60</accession>
<reference evidence="1 2" key="1">
    <citation type="journal article" date="2015" name="Genome Biol. Evol.">
        <title>Characterization of Three Mycobacterium spp. with Potential Use in Bioremediation by Genome Sequencing and Comparative Genomics.</title>
        <authorList>
            <person name="Das S."/>
            <person name="Pettersson B.M."/>
            <person name="Behra P.R."/>
            <person name="Ramesh M."/>
            <person name="Dasgupta S."/>
            <person name="Bhattacharya A."/>
            <person name="Kirsebom L.A."/>
        </authorList>
    </citation>
    <scope>NUCLEOTIDE SEQUENCE [LARGE SCALE GENOMIC DNA]</scope>
    <source>
        <strain evidence="1 2">DSM 43826</strain>
    </source>
</reference>